<organism evidence="2 3">
    <name type="scientific">Sphingomonas hengshuiensis</name>
    <dbReference type="NCBI Taxonomy" id="1609977"/>
    <lineage>
        <taxon>Bacteria</taxon>
        <taxon>Pseudomonadati</taxon>
        <taxon>Pseudomonadota</taxon>
        <taxon>Alphaproteobacteria</taxon>
        <taxon>Sphingomonadales</taxon>
        <taxon>Sphingomonadaceae</taxon>
        <taxon>Sphingomonas</taxon>
    </lineage>
</organism>
<dbReference type="Proteomes" id="UP000248614">
    <property type="component" value="Unassembled WGS sequence"/>
</dbReference>
<sequence>MDFSFLLVIGLSAILTSAWMILVEVTSRRVSIFRVPFIVAYLLGLALMQPWRITSAQEAGMSVMMLVFMVMWVAIGWLIGAGPTALLLSIVRWAAGGFGKRV</sequence>
<feature type="transmembrane region" description="Helical" evidence="1">
    <location>
        <begin position="63"/>
        <end position="91"/>
    </location>
</feature>
<keyword evidence="1" id="KW-0812">Transmembrane</keyword>
<evidence type="ECO:0000313" key="3">
    <source>
        <dbReference type="Proteomes" id="UP000248614"/>
    </source>
</evidence>
<dbReference type="EMBL" id="QFNF01000008">
    <property type="protein sequence ID" value="PZO79145.1"/>
    <property type="molecule type" value="Genomic_DNA"/>
</dbReference>
<keyword evidence="1" id="KW-0472">Membrane</keyword>
<keyword evidence="1" id="KW-1133">Transmembrane helix</keyword>
<reference evidence="2 3" key="1">
    <citation type="submission" date="2017-08" db="EMBL/GenBank/DDBJ databases">
        <title>Infants hospitalized years apart are colonized by the same room-sourced microbial strains.</title>
        <authorList>
            <person name="Brooks B."/>
            <person name="Olm M.R."/>
            <person name="Firek B.A."/>
            <person name="Baker R."/>
            <person name="Thomas B.C."/>
            <person name="Morowitz M.J."/>
            <person name="Banfield J.F."/>
        </authorList>
    </citation>
    <scope>NUCLEOTIDE SEQUENCE [LARGE SCALE GENOMIC DNA]</scope>
    <source>
        <strain evidence="2">S2_018_000_R3_110</strain>
    </source>
</reference>
<accession>A0A2W5B7I7</accession>
<name>A0A2W5B7I7_9SPHN</name>
<protein>
    <submittedName>
        <fullName evidence="2">Uncharacterized protein</fullName>
    </submittedName>
</protein>
<proteinExistence type="predicted"/>
<comment type="caution">
    <text evidence="2">The sequence shown here is derived from an EMBL/GenBank/DDBJ whole genome shotgun (WGS) entry which is preliminary data.</text>
</comment>
<feature type="transmembrane region" description="Helical" evidence="1">
    <location>
        <begin position="6"/>
        <end position="25"/>
    </location>
</feature>
<dbReference type="AlphaFoldDB" id="A0A2W5B7I7"/>
<evidence type="ECO:0000256" key="1">
    <source>
        <dbReference type="SAM" id="Phobius"/>
    </source>
</evidence>
<feature type="transmembrane region" description="Helical" evidence="1">
    <location>
        <begin position="32"/>
        <end position="51"/>
    </location>
</feature>
<evidence type="ECO:0000313" key="2">
    <source>
        <dbReference type="EMBL" id="PZO79145.1"/>
    </source>
</evidence>
<gene>
    <name evidence="2" type="ORF">DI632_04800</name>
</gene>